<sequence>MRAFPPFAADVPYFWRQFQMSSVWGRSFIYRLARLSAVHDLVFSVIVFVLRFPTSLQGSLRFLRFLLFLLFTGQAPVDILVSP</sequence>
<evidence type="ECO:0000313" key="2">
    <source>
        <dbReference type="EMBL" id="VFV22424.1"/>
    </source>
</evidence>
<proteinExistence type="predicted"/>
<dbReference type="EMBL" id="CAAGRJ010004510">
    <property type="protein sequence ID" value="VFV22424.1"/>
    <property type="molecule type" value="Genomic_DNA"/>
</dbReference>
<keyword evidence="3" id="KW-1185">Reference proteome</keyword>
<dbReference type="Proteomes" id="UP000386466">
    <property type="component" value="Unassembled WGS sequence"/>
</dbReference>
<evidence type="ECO:0000256" key="1">
    <source>
        <dbReference type="SAM" id="Phobius"/>
    </source>
</evidence>
<keyword evidence="1" id="KW-0472">Membrane</keyword>
<evidence type="ECO:0000313" key="3">
    <source>
        <dbReference type="Proteomes" id="UP000386466"/>
    </source>
</evidence>
<accession>A0A485MQP1</accession>
<dbReference type="AlphaFoldDB" id="A0A485MQP1"/>
<organism evidence="2 3">
    <name type="scientific">Lynx pardinus</name>
    <name type="common">Iberian lynx</name>
    <name type="synonym">Felis pardina</name>
    <dbReference type="NCBI Taxonomy" id="191816"/>
    <lineage>
        <taxon>Eukaryota</taxon>
        <taxon>Metazoa</taxon>
        <taxon>Chordata</taxon>
        <taxon>Craniata</taxon>
        <taxon>Vertebrata</taxon>
        <taxon>Euteleostomi</taxon>
        <taxon>Mammalia</taxon>
        <taxon>Eutheria</taxon>
        <taxon>Laurasiatheria</taxon>
        <taxon>Carnivora</taxon>
        <taxon>Feliformia</taxon>
        <taxon>Felidae</taxon>
        <taxon>Felinae</taxon>
        <taxon>Lynx</taxon>
    </lineage>
</organism>
<feature type="transmembrane region" description="Helical" evidence="1">
    <location>
        <begin position="28"/>
        <end position="50"/>
    </location>
</feature>
<feature type="transmembrane region" description="Helical" evidence="1">
    <location>
        <begin position="62"/>
        <end position="81"/>
    </location>
</feature>
<keyword evidence="1" id="KW-0812">Transmembrane</keyword>
<name>A0A485MQP1_LYNPA</name>
<keyword evidence="1" id="KW-1133">Transmembrane helix</keyword>
<reference evidence="2 3" key="1">
    <citation type="submission" date="2019-01" db="EMBL/GenBank/DDBJ databases">
        <authorList>
            <person name="Alioto T."/>
            <person name="Alioto T."/>
        </authorList>
    </citation>
    <scope>NUCLEOTIDE SEQUENCE [LARGE SCALE GENOMIC DNA]</scope>
</reference>
<protein>
    <submittedName>
        <fullName evidence="2">Uncharacterized protein</fullName>
    </submittedName>
</protein>
<gene>
    <name evidence="2" type="ORF">LYPA_23C009390</name>
</gene>